<evidence type="ECO:0000259" key="4">
    <source>
        <dbReference type="PROSITE" id="PS50064"/>
    </source>
</evidence>
<dbReference type="InterPro" id="IPR036957">
    <property type="entry name" value="Znf_PARP_sf"/>
</dbReference>
<dbReference type="PROSITE" id="PS50064">
    <property type="entry name" value="ZF_PARP_2"/>
    <property type="match status" value="1"/>
</dbReference>
<evidence type="ECO:0000256" key="1">
    <source>
        <dbReference type="ARBA" id="ARBA00022723"/>
    </source>
</evidence>
<evidence type="ECO:0000313" key="5">
    <source>
        <dbReference type="EMBL" id="GAI87508.1"/>
    </source>
</evidence>
<dbReference type="EMBL" id="BARW01006268">
    <property type="protein sequence ID" value="GAI87508.1"/>
    <property type="molecule type" value="Genomic_DNA"/>
</dbReference>
<keyword evidence="3" id="KW-0862">Zinc</keyword>
<reference evidence="5" key="1">
    <citation type="journal article" date="2014" name="Front. Microbiol.">
        <title>High frequency of phylogenetically diverse reductive dehalogenase-homologous genes in deep subseafloor sedimentary metagenomes.</title>
        <authorList>
            <person name="Kawai M."/>
            <person name="Futagami T."/>
            <person name="Toyoda A."/>
            <person name="Takaki Y."/>
            <person name="Nishi S."/>
            <person name="Hori S."/>
            <person name="Arai W."/>
            <person name="Tsubouchi T."/>
            <person name="Morono Y."/>
            <person name="Uchiyama I."/>
            <person name="Ito T."/>
            <person name="Fujiyama A."/>
            <person name="Inagaki F."/>
            <person name="Takami H."/>
        </authorList>
    </citation>
    <scope>NUCLEOTIDE SEQUENCE</scope>
    <source>
        <strain evidence="5">Expedition CK06-06</strain>
    </source>
</reference>
<evidence type="ECO:0000256" key="2">
    <source>
        <dbReference type="ARBA" id="ARBA00022771"/>
    </source>
</evidence>
<feature type="domain" description="PARP-type" evidence="4">
    <location>
        <begin position="29"/>
        <end position="52"/>
    </location>
</feature>
<protein>
    <recommendedName>
        <fullName evidence="4">PARP-type domain-containing protein</fullName>
    </recommendedName>
</protein>
<dbReference type="SUPFAM" id="SSF57716">
    <property type="entry name" value="Glucocorticoid receptor-like (DNA-binding domain)"/>
    <property type="match status" value="1"/>
</dbReference>
<name>X1S3R0_9ZZZZ</name>
<dbReference type="AlphaFoldDB" id="X1S3R0"/>
<dbReference type="GO" id="GO:0008270">
    <property type="term" value="F:zinc ion binding"/>
    <property type="evidence" value="ECO:0007669"/>
    <property type="project" value="UniProtKB-KW"/>
</dbReference>
<dbReference type="InterPro" id="IPR001510">
    <property type="entry name" value="Znf_PARP"/>
</dbReference>
<gene>
    <name evidence="5" type="ORF">S12H4_13158</name>
</gene>
<keyword evidence="1" id="KW-0479">Metal-binding</keyword>
<accession>X1S3R0</accession>
<dbReference type="GO" id="GO:0003677">
    <property type="term" value="F:DNA binding"/>
    <property type="evidence" value="ECO:0007669"/>
    <property type="project" value="InterPro"/>
</dbReference>
<comment type="caution">
    <text evidence="5">The sequence shown here is derived from an EMBL/GenBank/DDBJ whole genome shotgun (WGS) entry which is preliminary data.</text>
</comment>
<evidence type="ECO:0000256" key="3">
    <source>
        <dbReference type="ARBA" id="ARBA00022833"/>
    </source>
</evidence>
<organism evidence="5">
    <name type="scientific">marine sediment metagenome</name>
    <dbReference type="NCBI Taxonomy" id="412755"/>
    <lineage>
        <taxon>unclassified sequences</taxon>
        <taxon>metagenomes</taxon>
        <taxon>ecological metagenomes</taxon>
    </lineage>
</organism>
<proteinExistence type="predicted"/>
<feature type="non-terminal residue" evidence="5">
    <location>
        <position position="1"/>
    </location>
</feature>
<keyword evidence="2" id="KW-0863">Zinc-finger</keyword>
<dbReference type="Gene3D" id="3.30.1740.10">
    <property type="entry name" value="Zinc finger, PARP-type"/>
    <property type="match status" value="1"/>
</dbReference>
<sequence>EGKNPYDLISEIIKHDTARMTLKDKEEIWLIEYAKSSRSKCRSCSSKIEKRF</sequence>